<name>A0ACB9YP78_9PEZI</name>
<evidence type="ECO:0000313" key="2">
    <source>
        <dbReference type="Proteomes" id="UP001497700"/>
    </source>
</evidence>
<proteinExistence type="predicted"/>
<protein>
    <submittedName>
        <fullName evidence="1">Short chain dehydrogenase/ reductase</fullName>
    </submittedName>
</protein>
<reference evidence="1 2" key="1">
    <citation type="journal article" date="2022" name="New Phytol.">
        <title>Ecological generalism drives hyperdiversity of secondary metabolite gene clusters in xylarialean endophytes.</title>
        <authorList>
            <person name="Franco M.E.E."/>
            <person name="Wisecaver J.H."/>
            <person name="Arnold A.E."/>
            <person name="Ju Y.M."/>
            <person name="Slot J.C."/>
            <person name="Ahrendt S."/>
            <person name="Moore L.P."/>
            <person name="Eastman K.E."/>
            <person name="Scott K."/>
            <person name="Konkel Z."/>
            <person name="Mondo S.J."/>
            <person name="Kuo A."/>
            <person name="Hayes R.D."/>
            <person name="Haridas S."/>
            <person name="Andreopoulos B."/>
            <person name="Riley R."/>
            <person name="LaButti K."/>
            <person name="Pangilinan J."/>
            <person name="Lipzen A."/>
            <person name="Amirebrahimi M."/>
            <person name="Yan J."/>
            <person name="Adam C."/>
            <person name="Keymanesh K."/>
            <person name="Ng V."/>
            <person name="Louie K."/>
            <person name="Northen T."/>
            <person name="Drula E."/>
            <person name="Henrissat B."/>
            <person name="Hsieh H.M."/>
            <person name="Youens-Clark K."/>
            <person name="Lutzoni F."/>
            <person name="Miadlikowska J."/>
            <person name="Eastwood D.C."/>
            <person name="Hamelin R.C."/>
            <person name="Grigoriev I.V."/>
            <person name="U'Ren J.M."/>
        </authorList>
    </citation>
    <scope>NUCLEOTIDE SEQUENCE [LARGE SCALE GENOMIC DNA]</scope>
    <source>
        <strain evidence="1 2">CBS 119005</strain>
    </source>
</reference>
<dbReference type="EMBL" id="MU393566">
    <property type="protein sequence ID" value="KAI4860986.1"/>
    <property type="molecule type" value="Genomic_DNA"/>
</dbReference>
<evidence type="ECO:0000313" key="1">
    <source>
        <dbReference type="EMBL" id="KAI4860986.1"/>
    </source>
</evidence>
<comment type="caution">
    <text evidence="1">The sequence shown here is derived from an EMBL/GenBank/DDBJ whole genome shotgun (WGS) entry which is preliminary data.</text>
</comment>
<gene>
    <name evidence="1" type="ORF">F4820DRAFT_435202</name>
</gene>
<dbReference type="Proteomes" id="UP001497700">
    <property type="component" value="Unassembled WGS sequence"/>
</dbReference>
<keyword evidence="2" id="KW-1185">Reference proteome</keyword>
<accession>A0ACB9YP78</accession>
<organism evidence="1 2">
    <name type="scientific">Hypoxylon rubiginosum</name>
    <dbReference type="NCBI Taxonomy" id="110542"/>
    <lineage>
        <taxon>Eukaryota</taxon>
        <taxon>Fungi</taxon>
        <taxon>Dikarya</taxon>
        <taxon>Ascomycota</taxon>
        <taxon>Pezizomycotina</taxon>
        <taxon>Sordariomycetes</taxon>
        <taxon>Xylariomycetidae</taxon>
        <taxon>Xylariales</taxon>
        <taxon>Hypoxylaceae</taxon>
        <taxon>Hypoxylon</taxon>
    </lineage>
</organism>
<sequence length="326" mass="35413">MGSAKSLHGKTVFITGGSGGLGKAISKELATRGAHITIFARRQGPLDEAKDEILAARLNEDQDVNAVSLDLADASKVDEAFRAQPRIPDILYCSAGGNHAENGFLADIEASDIENCMKNNYYSSAYAAKSAIDIWTADDKKGGSQSAQPRLRQIIFINSAAAFLGIPGSIAYTPAKCAVRALADTLRMEVLRYNSPASTYTIHCAFPADFVSPGFILEQKTKTPLTKRIQGLDRPYEELEGRFPSSEKVASLTIAAVDRGEFIICEDSFAASALFTNMTGPSPKRGLGIVDSIMGLLVGWIVWPVLRRRWETMCREDGEESRKRAE</sequence>